<feature type="domain" description="Clp R" evidence="6">
    <location>
        <begin position="8"/>
        <end position="182"/>
    </location>
</feature>
<keyword evidence="2 5" id="KW-0677">Repeat</keyword>
<dbReference type="AlphaFoldDB" id="A0A251VNZ8"/>
<keyword evidence="8" id="KW-0378">Hydrolase</keyword>
<evidence type="ECO:0000256" key="2">
    <source>
        <dbReference type="ARBA" id="ARBA00022737"/>
    </source>
</evidence>
<accession>A0A251VNZ8</accession>
<dbReference type="Pfam" id="PF07724">
    <property type="entry name" value="AAA_2"/>
    <property type="match status" value="1"/>
</dbReference>
<dbReference type="PROSITE" id="PS51903">
    <property type="entry name" value="CLP_R"/>
    <property type="match status" value="1"/>
</dbReference>
<dbReference type="InterPro" id="IPR003959">
    <property type="entry name" value="ATPase_AAA_core"/>
</dbReference>
<dbReference type="Proteomes" id="UP000215914">
    <property type="component" value="Chromosome 1"/>
</dbReference>
<dbReference type="InterPro" id="IPR036628">
    <property type="entry name" value="Clp_N_dom_sf"/>
</dbReference>
<dbReference type="STRING" id="4232.A0A251VNZ8"/>
<dbReference type="OMA" id="RTRCPPI"/>
<dbReference type="GO" id="GO:0016887">
    <property type="term" value="F:ATP hydrolysis activity"/>
    <property type="evidence" value="ECO:0007669"/>
    <property type="project" value="InterPro"/>
</dbReference>
<sequence>MPTPVSSARQCLTDEAARALDDAVAVARRRSHSQTTSLHAVSALLSLPASTLRDACARARSSAYSPRLQFRALELCVSVSLDRLPSAKAKTLTDEPPVSNSLMAAIKRSQANQRRHPETFHFYQMQVNGSQSSLNNNIKVEIKHFILSILDDPIVSRVFGDAGFRSSDIKIAVLHPQSVSGFQKSFKYPPVFLCNLPDMNRTGININMNNINFPFAVDNVEEEFKRIGVVLAKKSCKNPLLIGVSAGSVVDGFIDGLKIGKTGYLPNEIEGLDVVEIKKEISEFVCGDLSEDLMSLKMNQLREKVEGCERCGVIVNFGELKVVLDGVRVEYVVSRLSDLVSVCGGKLWLIGSVGSYEVYMKILAKFPGLDKEWDLNLLPVTCSKLNPNGSQLKSSLMGSFVPFGGFFPVQTELERSSSSKQDQSATRCHDCNEKYEQEVSVVLKGGKTVSVADQQSTGLASWLQVPESDSTMGTDHGGVFNARITGLQRKWSDICHRLHHNLPPQQVGSQIRDRIPFHQGQDSNQESRCRNLSPPVDFFAKPTSSLSPTISITTDLGLGTNYVSPDPNPGPPAHETRLQTFNRLGPAEIDETRKHISNEKDFKQLYRALADKVGYQNDSIRAISETITRVRTGPGRRYVWFMFSGPDPVSKKKVSSALAEVVFGSPKSLISIDLDFESQMSHPGSVFNRQSVNFSDPSFRGKTVMEFVAEELTKKPQSVVLFEHVDKADFVTKDNLSRAIKTGKLSDARGRETRITDAIFVLTTSCKEENAKEFFSYSEERILNAQALQMRIQVEKTEPRNSSLLLLPKDSVLKNPETPKKRKIIEIGGFEIMVPKVKKPKSCFDLNLPLEETEGSENETVSETKEVWLEDVLDQVDENVVFDSFDFDSRAETILKEIGKRFEKSFGRNVVLEIENEVMVQILASDWASNENGGVENWIESVLYRGFMDVKEKEGVDNETVVKLVVVEGVKIEEDDNALCVCLPSRIMVK</sequence>
<dbReference type="PANTHER" id="PTHR43572:SF38">
    <property type="entry name" value="PROTEIN SMAX1-LIKE 6"/>
    <property type="match status" value="1"/>
</dbReference>
<dbReference type="InParanoid" id="A0A251VNZ8"/>
<dbReference type="FunCoup" id="A0A251VNZ8">
    <property type="interactions" value="2187"/>
</dbReference>
<dbReference type="InterPro" id="IPR058680">
    <property type="entry name" value="NBD_SMAX1-like"/>
</dbReference>
<dbReference type="PANTHER" id="PTHR43572">
    <property type="entry name" value="CHAPERONE PROTEIN CLPD, CHLOROPLASTIC"/>
    <property type="match status" value="1"/>
</dbReference>
<dbReference type="Gene3D" id="1.10.1780.10">
    <property type="entry name" value="Clp, N-terminal domain"/>
    <property type="match status" value="1"/>
</dbReference>
<reference evidence="7 9" key="1">
    <citation type="journal article" date="2017" name="Nature">
        <title>The sunflower genome provides insights into oil metabolism, flowering and Asterid evolution.</title>
        <authorList>
            <person name="Badouin H."/>
            <person name="Gouzy J."/>
            <person name="Grassa C.J."/>
            <person name="Murat F."/>
            <person name="Staton S.E."/>
            <person name="Cottret L."/>
            <person name="Lelandais-Briere C."/>
            <person name="Owens G.L."/>
            <person name="Carrere S."/>
            <person name="Mayjonade B."/>
            <person name="Legrand L."/>
            <person name="Gill N."/>
            <person name="Kane N.C."/>
            <person name="Bowers J.E."/>
            <person name="Hubner S."/>
            <person name="Bellec A."/>
            <person name="Berard A."/>
            <person name="Berges H."/>
            <person name="Blanchet N."/>
            <person name="Boniface M.C."/>
            <person name="Brunel D."/>
            <person name="Catrice O."/>
            <person name="Chaidir N."/>
            <person name="Claudel C."/>
            <person name="Donnadieu C."/>
            <person name="Faraut T."/>
            <person name="Fievet G."/>
            <person name="Helmstetter N."/>
            <person name="King M."/>
            <person name="Knapp S.J."/>
            <person name="Lai Z."/>
            <person name="Le Paslier M.C."/>
            <person name="Lippi Y."/>
            <person name="Lorenzon L."/>
            <person name="Mandel J.R."/>
            <person name="Marage G."/>
            <person name="Marchand G."/>
            <person name="Marquand E."/>
            <person name="Bret-Mestries E."/>
            <person name="Morien E."/>
            <person name="Nambeesan S."/>
            <person name="Nguyen T."/>
            <person name="Pegot-Espagnet P."/>
            <person name="Pouilly N."/>
            <person name="Raftis F."/>
            <person name="Sallet E."/>
            <person name="Schiex T."/>
            <person name="Thomas J."/>
            <person name="Vandecasteele C."/>
            <person name="Vares D."/>
            <person name="Vear F."/>
            <person name="Vautrin S."/>
            <person name="Crespi M."/>
            <person name="Mangin B."/>
            <person name="Burke J.M."/>
            <person name="Salse J."/>
            <person name="Munos S."/>
            <person name="Vincourt P."/>
            <person name="Rieseberg L.H."/>
            <person name="Langlade N.B."/>
        </authorList>
    </citation>
    <scope>NUCLEOTIDE SEQUENCE [LARGE SCALE GENOMIC DNA]</scope>
    <source>
        <strain evidence="9">cv. SF193</strain>
        <tissue evidence="7">Leaves</tissue>
    </source>
</reference>
<evidence type="ECO:0000313" key="9">
    <source>
        <dbReference type="Proteomes" id="UP000215914"/>
    </source>
</evidence>
<dbReference type="OrthoDB" id="1723324at2759"/>
<dbReference type="InterPro" id="IPR051650">
    <property type="entry name" value="SL_signaling_regulator"/>
</dbReference>
<keyword evidence="9" id="KW-1185">Reference proteome</keyword>
<dbReference type="Gene3D" id="3.40.50.300">
    <property type="entry name" value="P-loop containing nucleotide triphosphate hydrolases"/>
    <property type="match status" value="1"/>
</dbReference>
<reference evidence="8" key="2">
    <citation type="submission" date="2017-02" db="EMBL/GenBank/DDBJ databases">
        <title>Sunflower complete genome.</title>
        <authorList>
            <person name="Langlade N."/>
            <person name="Munos S."/>
        </authorList>
    </citation>
    <scope>NUCLEOTIDE SEQUENCE [LARGE SCALE GENOMIC DNA]</scope>
    <source>
        <tissue evidence="8">Leaves</tissue>
    </source>
</reference>
<dbReference type="GO" id="GO:0044183">
    <property type="term" value="F:protein folding chaperone"/>
    <property type="evidence" value="ECO:0000318"/>
    <property type="project" value="GO_Central"/>
</dbReference>
<evidence type="ECO:0000256" key="1">
    <source>
        <dbReference type="ARBA" id="ARBA00008675"/>
    </source>
</evidence>
<comment type="similarity">
    <text evidence="1">Belongs to the ClpA/ClpB family.</text>
</comment>
<evidence type="ECO:0000256" key="4">
    <source>
        <dbReference type="ARBA" id="ARBA00023163"/>
    </source>
</evidence>
<dbReference type="SUPFAM" id="SSF52540">
    <property type="entry name" value="P-loop containing nucleoside triphosphate hydrolases"/>
    <property type="match status" value="1"/>
</dbReference>
<name>A0A251VNZ8_HELAN</name>
<gene>
    <name evidence="8" type="ORF">HannXRQ_Chr01g0011231</name>
    <name evidence="7" type="ORF">HanXRQr2_Chr01g0016621</name>
</gene>
<dbReference type="InterPro" id="IPR058954">
    <property type="entry name" value="AAA_lid_SMAX1"/>
</dbReference>
<reference evidence="7" key="3">
    <citation type="submission" date="2020-06" db="EMBL/GenBank/DDBJ databases">
        <title>Helianthus annuus Genome sequencing and assembly Release 2.</title>
        <authorList>
            <person name="Gouzy J."/>
            <person name="Langlade N."/>
            <person name="Munos S."/>
        </authorList>
    </citation>
    <scope>NUCLEOTIDE SEQUENCE</scope>
    <source>
        <tissue evidence="7">Leaves</tissue>
    </source>
</reference>
<keyword evidence="3" id="KW-0805">Transcription regulation</keyword>
<evidence type="ECO:0000313" key="7">
    <source>
        <dbReference type="EMBL" id="KAF5821661.1"/>
    </source>
</evidence>
<dbReference type="Pfam" id="PF26587">
    <property type="entry name" value="AAA_lid_SMAX1"/>
    <property type="match status" value="1"/>
</dbReference>
<evidence type="ECO:0000259" key="6">
    <source>
        <dbReference type="PROSITE" id="PS51903"/>
    </source>
</evidence>
<dbReference type="GO" id="GO:0005634">
    <property type="term" value="C:nucleus"/>
    <property type="evidence" value="ECO:0000318"/>
    <property type="project" value="GO_Central"/>
</dbReference>
<protein>
    <submittedName>
        <fullName evidence="7">P-loop containing nucleoside triphosphate hydrolase, Clp domain superfamily</fullName>
    </submittedName>
    <submittedName>
        <fullName evidence="8">Putative double Clp-N motif-containing P-loop nucleoside triphosphate hydrolases superfamily protein</fullName>
    </submittedName>
</protein>
<dbReference type="SUPFAM" id="SSF81923">
    <property type="entry name" value="Double Clp-N motif"/>
    <property type="match status" value="1"/>
</dbReference>
<dbReference type="EMBL" id="MNCJ02000316">
    <property type="protein sequence ID" value="KAF5821661.1"/>
    <property type="molecule type" value="Genomic_DNA"/>
</dbReference>
<evidence type="ECO:0000256" key="3">
    <source>
        <dbReference type="ARBA" id="ARBA00023015"/>
    </source>
</evidence>
<evidence type="ECO:0000313" key="8">
    <source>
        <dbReference type="EMBL" id="OTG36772.1"/>
    </source>
</evidence>
<evidence type="ECO:0000256" key="5">
    <source>
        <dbReference type="PROSITE-ProRule" id="PRU01251"/>
    </source>
</evidence>
<proteinExistence type="inferred from homology"/>
<dbReference type="InterPro" id="IPR027417">
    <property type="entry name" value="P-loop_NTPase"/>
</dbReference>
<dbReference type="EMBL" id="CM007890">
    <property type="protein sequence ID" value="OTG36772.1"/>
    <property type="molecule type" value="Genomic_DNA"/>
</dbReference>
<dbReference type="Pfam" id="PF23569">
    <property type="entry name" value="NBD_SMAX1"/>
    <property type="match status" value="1"/>
</dbReference>
<organism evidence="8 9">
    <name type="scientific">Helianthus annuus</name>
    <name type="common">Common sunflower</name>
    <dbReference type="NCBI Taxonomy" id="4232"/>
    <lineage>
        <taxon>Eukaryota</taxon>
        <taxon>Viridiplantae</taxon>
        <taxon>Streptophyta</taxon>
        <taxon>Embryophyta</taxon>
        <taxon>Tracheophyta</taxon>
        <taxon>Spermatophyta</taxon>
        <taxon>Magnoliopsida</taxon>
        <taxon>eudicotyledons</taxon>
        <taxon>Gunneridae</taxon>
        <taxon>Pentapetalae</taxon>
        <taxon>asterids</taxon>
        <taxon>campanulids</taxon>
        <taxon>Asterales</taxon>
        <taxon>Asteraceae</taxon>
        <taxon>Asteroideae</taxon>
        <taxon>Heliantheae alliance</taxon>
        <taxon>Heliantheae</taxon>
        <taxon>Helianthus</taxon>
    </lineage>
</organism>
<dbReference type="GO" id="GO:0005524">
    <property type="term" value="F:ATP binding"/>
    <property type="evidence" value="ECO:0007669"/>
    <property type="project" value="InterPro"/>
</dbReference>
<dbReference type="InterPro" id="IPR004176">
    <property type="entry name" value="Clp_R_N"/>
</dbReference>
<dbReference type="Gramene" id="mRNA:HanXRQr2_Chr01g0016621">
    <property type="protein sequence ID" value="mRNA:HanXRQr2_Chr01g0016621"/>
    <property type="gene ID" value="HanXRQr2_Chr01g0016621"/>
</dbReference>
<keyword evidence="4" id="KW-0804">Transcription</keyword>